<feature type="domain" description="Apple" evidence="20">
    <location>
        <begin position="346"/>
        <end position="434"/>
    </location>
</feature>
<evidence type="ECO:0000256" key="16">
    <source>
        <dbReference type="SAM" id="Phobius"/>
    </source>
</evidence>
<evidence type="ECO:0000259" key="19">
    <source>
        <dbReference type="PROSITE" id="PS50927"/>
    </source>
</evidence>
<evidence type="ECO:0000256" key="11">
    <source>
        <dbReference type="ARBA" id="ARBA00023157"/>
    </source>
</evidence>
<keyword evidence="3 15" id="KW-0808">Transferase</keyword>
<feature type="transmembrane region" description="Helical" evidence="16">
    <location>
        <begin position="445"/>
        <end position="466"/>
    </location>
</feature>
<dbReference type="SMART" id="SM00473">
    <property type="entry name" value="PAN_AP"/>
    <property type="match status" value="1"/>
</dbReference>
<dbReference type="PIRSF" id="PIRSF000641">
    <property type="entry name" value="SRK"/>
    <property type="match status" value="1"/>
</dbReference>
<dbReference type="Pfam" id="PF08276">
    <property type="entry name" value="PAN_2"/>
    <property type="match status" value="1"/>
</dbReference>
<dbReference type="Gene3D" id="3.30.200.20">
    <property type="entry name" value="Phosphorylase Kinase, domain 1"/>
    <property type="match status" value="1"/>
</dbReference>
<evidence type="ECO:0000256" key="1">
    <source>
        <dbReference type="ARBA" id="ARBA00004479"/>
    </source>
</evidence>
<keyword evidence="9 16" id="KW-1133">Transmembrane helix</keyword>
<keyword evidence="2 15" id="KW-0723">Serine/threonine-protein kinase</keyword>
<dbReference type="InterPro" id="IPR001245">
    <property type="entry name" value="Ser-Thr/Tyr_kinase_cat_dom"/>
</dbReference>
<dbReference type="InterPro" id="IPR008271">
    <property type="entry name" value="Ser/Thr_kinase_AS"/>
</dbReference>
<dbReference type="Pfam" id="PF11883">
    <property type="entry name" value="DUF3403"/>
    <property type="match status" value="1"/>
</dbReference>
<name>A0AAF0WJ99_DAUCS</name>
<dbReference type="EMBL" id="CP093345">
    <property type="protein sequence ID" value="WOG90567.1"/>
    <property type="molecule type" value="Genomic_DNA"/>
</dbReference>
<dbReference type="EC" id="2.7.11.1" evidence="15"/>
<keyword evidence="4 16" id="KW-0812">Transmembrane</keyword>
<evidence type="ECO:0000256" key="2">
    <source>
        <dbReference type="ARBA" id="ARBA00022527"/>
    </source>
</evidence>
<dbReference type="SUPFAM" id="SSF56112">
    <property type="entry name" value="Protein kinase-like (PK-like)"/>
    <property type="match status" value="1"/>
</dbReference>
<dbReference type="InterPro" id="IPR011009">
    <property type="entry name" value="Kinase-like_dom_sf"/>
</dbReference>
<keyword evidence="12" id="KW-0325">Glycoprotein</keyword>
<evidence type="ECO:0000256" key="6">
    <source>
        <dbReference type="ARBA" id="ARBA00022741"/>
    </source>
</evidence>
<keyword evidence="22" id="KW-1185">Reference proteome</keyword>
<keyword evidence="7 15" id="KW-0418">Kinase</keyword>
<dbReference type="Proteomes" id="UP000077755">
    <property type="component" value="Chromosome 3"/>
</dbReference>
<dbReference type="PANTHER" id="PTHR32444">
    <property type="entry name" value="BULB-TYPE LECTIN DOMAIN-CONTAINING PROTEIN"/>
    <property type="match status" value="1"/>
</dbReference>
<sequence length="812" mass="91344">MASAFAFLLIFFNLLFMESCKAVDRNRLSFNESIGRGESLVSLNQRFELGFFSPASTNNKSYLGIWYKNYPDIVAWVANRESPLTDSAGTLTIYRDGNLVLLNSSNSIIWSSNISLSSAQLQSSSVVHLLDSGNLVLTQNRSSVPEGSYVWQSFDYPGDTLLPGMKIGWDWTTGKARKLTSWVDTTDPSPGNFVYKMDLLGLPQVVLREGSEKKFRTGVWNGIRLSGLYRSRPTNPLFNYKFTNSTKEINFFYEFTANQTISRLVLNQSGILQRYAIRGGTSEWSLIYETPSDTCDPYAKCGPNGLCKATEDLSCECFHGFIPKSESEWNILDRTNGCIRRKPLNCLKGEGDGFLWINNVKLPDLLAQKFWFNGSMSLKECEQMCFGNCSCTAYANSDITGKGSGCLIWYGDLIDIKTLSNTEGSEQGMYIRLAASELKNGKKRLLVIISVVSAASVMLFVGLLAWCRLRTLKKRRERNNEDIDLPLYDLSTLASATNHFSDTSIIATGGFGPVYKGKLPSGQEIAVKRLSKDSGQGTEEFKNEIILISKLQHRNLVRILGWCLEGGEKLLVYEYMPNESLDKLIFDWKRTTLKWDNRFEIAIGIAKGLVYLHQDSRLRIIHRDLKASNVLLDSELRPKISDFGIARIFGGDQNEAKTKIVIGTYGYMSPEYIIDGKFSAKSDVYSYGVLLLEIVSGLKNTKYRMTEQYHSLLSHAWLLWNEGRTLEIVDRCLEDSYIKSEVQRCIQISLLCVQRSPKDRPTMSSVVSMLENKDVAIPEPKKPGFFIEQVQAETVTELTSGNQLTATTIDAR</sequence>
<evidence type="ECO:0000256" key="3">
    <source>
        <dbReference type="ARBA" id="ARBA00022679"/>
    </source>
</evidence>
<keyword evidence="6 15" id="KW-0547">Nucleotide-binding</keyword>
<evidence type="ECO:0000256" key="9">
    <source>
        <dbReference type="ARBA" id="ARBA00022989"/>
    </source>
</evidence>
<comment type="catalytic activity">
    <reaction evidence="13 15">
        <text>L-threonyl-[protein] + ATP = O-phospho-L-threonyl-[protein] + ADP + H(+)</text>
        <dbReference type="Rhea" id="RHEA:46608"/>
        <dbReference type="Rhea" id="RHEA-COMP:11060"/>
        <dbReference type="Rhea" id="RHEA-COMP:11605"/>
        <dbReference type="ChEBI" id="CHEBI:15378"/>
        <dbReference type="ChEBI" id="CHEBI:30013"/>
        <dbReference type="ChEBI" id="CHEBI:30616"/>
        <dbReference type="ChEBI" id="CHEBI:61977"/>
        <dbReference type="ChEBI" id="CHEBI:456216"/>
        <dbReference type="EC" id="2.7.11.1"/>
    </reaction>
</comment>
<gene>
    <name evidence="21" type="ORF">DCAR_0309811</name>
</gene>
<dbReference type="Pfam" id="PF00954">
    <property type="entry name" value="S_locus_glycop"/>
    <property type="match status" value="1"/>
</dbReference>
<dbReference type="FunFam" id="1.10.510.10:FF:000060">
    <property type="entry name" value="G-type lectin S-receptor-like serine/threonine-protein kinase"/>
    <property type="match status" value="1"/>
</dbReference>
<dbReference type="FunFam" id="2.90.10.10:FF:000005">
    <property type="entry name" value="G-type lectin S-receptor-like serine/threonine-protein kinase"/>
    <property type="match status" value="1"/>
</dbReference>
<dbReference type="PROSITE" id="PS50011">
    <property type="entry name" value="PROTEIN_KINASE_DOM"/>
    <property type="match status" value="1"/>
</dbReference>
<dbReference type="Pfam" id="PF01453">
    <property type="entry name" value="B_lectin"/>
    <property type="match status" value="1"/>
</dbReference>
<dbReference type="PANTHER" id="PTHR32444:SF118">
    <property type="entry name" value="OS09G0551150 PROTEIN"/>
    <property type="match status" value="1"/>
</dbReference>
<keyword evidence="5 17" id="KW-0732">Signal</keyword>
<comment type="catalytic activity">
    <reaction evidence="14 15">
        <text>L-seryl-[protein] + ATP = O-phospho-L-seryl-[protein] + ADP + H(+)</text>
        <dbReference type="Rhea" id="RHEA:17989"/>
        <dbReference type="Rhea" id="RHEA-COMP:9863"/>
        <dbReference type="Rhea" id="RHEA-COMP:11604"/>
        <dbReference type="ChEBI" id="CHEBI:15378"/>
        <dbReference type="ChEBI" id="CHEBI:29999"/>
        <dbReference type="ChEBI" id="CHEBI:30616"/>
        <dbReference type="ChEBI" id="CHEBI:83421"/>
        <dbReference type="ChEBI" id="CHEBI:456216"/>
        <dbReference type="EC" id="2.7.11.1"/>
    </reaction>
</comment>
<dbReference type="Gene3D" id="1.10.510.10">
    <property type="entry name" value="Transferase(Phosphotransferase) domain 1"/>
    <property type="match status" value="1"/>
</dbReference>
<dbReference type="Gene3D" id="2.90.10.10">
    <property type="entry name" value="Bulb-type lectin domain"/>
    <property type="match status" value="1"/>
</dbReference>
<reference evidence="21" key="1">
    <citation type="journal article" date="2016" name="Nat. Genet.">
        <title>A high-quality carrot genome assembly provides new insights into carotenoid accumulation and asterid genome evolution.</title>
        <authorList>
            <person name="Iorizzo M."/>
            <person name="Ellison S."/>
            <person name="Senalik D."/>
            <person name="Zeng P."/>
            <person name="Satapoomin P."/>
            <person name="Huang J."/>
            <person name="Bowman M."/>
            <person name="Iovene M."/>
            <person name="Sanseverino W."/>
            <person name="Cavagnaro P."/>
            <person name="Yildiz M."/>
            <person name="Macko-Podgorni A."/>
            <person name="Moranska E."/>
            <person name="Grzebelus E."/>
            <person name="Grzebelus D."/>
            <person name="Ashrafi H."/>
            <person name="Zheng Z."/>
            <person name="Cheng S."/>
            <person name="Spooner D."/>
            <person name="Van Deynze A."/>
            <person name="Simon P."/>
        </authorList>
    </citation>
    <scope>NUCLEOTIDE SEQUENCE</scope>
    <source>
        <tissue evidence="21">Leaf</tissue>
    </source>
</reference>
<reference evidence="21" key="2">
    <citation type="submission" date="2022-03" db="EMBL/GenBank/DDBJ databases">
        <title>Draft title - Genomic analysis of global carrot germplasm unveils the trajectory of domestication and the origin of high carotenoid orange carrot.</title>
        <authorList>
            <person name="Iorizzo M."/>
            <person name="Ellison S."/>
            <person name="Senalik D."/>
            <person name="Macko-Podgorni A."/>
            <person name="Grzebelus D."/>
            <person name="Bostan H."/>
            <person name="Rolling W."/>
            <person name="Curaba J."/>
            <person name="Simon P."/>
        </authorList>
    </citation>
    <scope>NUCLEOTIDE SEQUENCE</scope>
    <source>
        <tissue evidence="21">Leaf</tissue>
    </source>
</reference>
<organism evidence="21 22">
    <name type="scientific">Daucus carota subsp. sativus</name>
    <name type="common">Carrot</name>
    <dbReference type="NCBI Taxonomy" id="79200"/>
    <lineage>
        <taxon>Eukaryota</taxon>
        <taxon>Viridiplantae</taxon>
        <taxon>Streptophyta</taxon>
        <taxon>Embryophyta</taxon>
        <taxon>Tracheophyta</taxon>
        <taxon>Spermatophyta</taxon>
        <taxon>Magnoliopsida</taxon>
        <taxon>eudicotyledons</taxon>
        <taxon>Gunneridae</taxon>
        <taxon>Pentapetalae</taxon>
        <taxon>asterids</taxon>
        <taxon>campanulids</taxon>
        <taxon>Apiales</taxon>
        <taxon>Apiaceae</taxon>
        <taxon>Apioideae</taxon>
        <taxon>Scandiceae</taxon>
        <taxon>Daucinae</taxon>
        <taxon>Daucus</taxon>
        <taxon>Daucus sect. Daucus</taxon>
    </lineage>
</organism>
<dbReference type="InterPro" id="IPR024171">
    <property type="entry name" value="SRK-like_kinase"/>
</dbReference>
<comment type="subcellular location">
    <subcellularLocation>
        <location evidence="1">Membrane</location>
        <topology evidence="1">Single-pass type I membrane protein</topology>
    </subcellularLocation>
</comment>
<comment type="similarity">
    <text evidence="15">Belongs to the protein kinase superfamily. Ser/Thr protein kinase family.</text>
</comment>
<dbReference type="GO" id="GO:0016020">
    <property type="term" value="C:membrane"/>
    <property type="evidence" value="ECO:0007669"/>
    <property type="project" value="UniProtKB-SubCell"/>
</dbReference>
<dbReference type="InterPro" id="IPR001480">
    <property type="entry name" value="Bulb-type_lectin_dom"/>
</dbReference>
<evidence type="ECO:0000256" key="12">
    <source>
        <dbReference type="ARBA" id="ARBA00023180"/>
    </source>
</evidence>
<dbReference type="SMART" id="SM00108">
    <property type="entry name" value="B_lectin"/>
    <property type="match status" value="1"/>
</dbReference>
<dbReference type="GO" id="GO:0004674">
    <property type="term" value="F:protein serine/threonine kinase activity"/>
    <property type="evidence" value="ECO:0007669"/>
    <property type="project" value="UniProtKB-KW"/>
</dbReference>
<feature type="domain" description="Bulb-type lectin" evidence="19">
    <location>
        <begin position="25"/>
        <end position="150"/>
    </location>
</feature>
<evidence type="ECO:0000259" key="18">
    <source>
        <dbReference type="PROSITE" id="PS50011"/>
    </source>
</evidence>
<evidence type="ECO:0000256" key="17">
    <source>
        <dbReference type="SAM" id="SignalP"/>
    </source>
</evidence>
<evidence type="ECO:0000256" key="5">
    <source>
        <dbReference type="ARBA" id="ARBA00022729"/>
    </source>
</evidence>
<evidence type="ECO:0000256" key="15">
    <source>
        <dbReference type="PIRNR" id="PIRNR000641"/>
    </source>
</evidence>
<feature type="domain" description="Protein kinase" evidence="18">
    <location>
        <begin position="500"/>
        <end position="777"/>
    </location>
</feature>
<dbReference type="GO" id="GO:0005524">
    <property type="term" value="F:ATP binding"/>
    <property type="evidence" value="ECO:0007669"/>
    <property type="project" value="UniProtKB-KW"/>
</dbReference>
<dbReference type="AlphaFoldDB" id="A0AAF0WJ99"/>
<dbReference type="PROSITE" id="PS00108">
    <property type="entry name" value="PROTEIN_KINASE_ST"/>
    <property type="match status" value="1"/>
</dbReference>
<evidence type="ECO:0000256" key="13">
    <source>
        <dbReference type="ARBA" id="ARBA00047899"/>
    </source>
</evidence>
<keyword evidence="11" id="KW-1015">Disulfide bond</keyword>
<dbReference type="GO" id="GO:0048544">
    <property type="term" value="P:recognition of pollen"/>
    <property type="evidence" value="ECO:0007669"/>
    <property type="project" value="InterPro"/>
</dbReference>
<accession>A0AAF0WJ99</accession>
<dbReference type="CDD" id="cd00028">
    <property type="entry name" value="B_lectin"/>
    <property type="match status" value="1"/>
</dbReference>
<keyword evidence="8 15" id="KW-0067">ATP-binding</keyword>
<evidence type="ECO:0000256" key="4">
    <source>
        <dbReference type="ARBA" id="ARBA00022692"/>
    </source>
</evidence>
<evidence type="ECO:0000313" key="22">
    <source>
        <dbReference type="Proteomes" id="UP000077755"/>
    </source>
</evidence>
<dbReference type="InterPro" id="IPR000858">
    <property type="entry name" value="S_locus_glycoprot_dom"/>
</dbReference>
<protein>
    <recommendedName>
        <fullName evidence="15">Receptor-like serine/threonine-protein kinase</fullName>
        <ecNumber evidence="15">2.7.11.1</ecNumber>
    </recommendedName>
</protein>
<keyword evidence="10 16" id="KW-0472">Membrane</keyword>
<dbReference type="InterPro" id="IPR036426">
    <property type="entry name" value="Bulb-type_lectin_dom_sf"/>
</dbReference>
<feature type="signal peptide" evidence="17">
    <location>
        <begin position="1"/>
        <end position="22"/>
    </location>
</feature>
<dbReference type="PROSITE" id="PS50948">
    <property type="entry name" value="PAN"/>
    <property type="match status" value="1"/>
</dbReference>
<proteinExistence type="inferred from homology"/>
<evidence type="ECO:0000256" key="7">
    <source>
        <dbReference type="ARBA" id="ARBA00022777"/>
    </source>
</evidence>
<feature type="chain" id="PRO_5042189465" description="Receptor-like serine/threonine-protein kinase" evidence="17">
    <location>
        <begin position="23"/>
        <end position="812"/>
    </location>
</feature>
<evidence type="ECO:0000256" key="10">
    <source>
        <dbReference type="ARBA" id="ARBA00023136"/>
    </source>
</evidence>
<dbReference type="CDD" id="cd14066">
    <property type="entry name" value="STKc_IRAK"/>
    <property type="match status" value="1"/>
</dbReference>
<evidence type="ECO:0000259" key="20">
    <source>
        <dbReference type="PROSITE" id="PS50948"/>
    </source>
</evidence>
<dbReference type="FunFam" id="3.30.200.20:FF:000195">
    <property type="entry name" value="G-type lectin S-receptor-like serine/threonine-protein kinase"/>
    <property type="match status" value="1"/>
</dbReference>
<dbReference type="InterPro" id="IPR003609">
    <property type="entry name" value="Pan_app"/>
</dbReference>
<dbReference type="InterPro" id="IPR000719">
    <property type="entry name" value="Prot_kinase_dom"/>
</dbReference>
<dbReference type="SMART" id="SM00220">
    <property type="entry name" value="S_TKc"/>
    <property type="match status" value="1"/>
</dbReference>
<dbReference type="KEGG" id="dcr:108214339"/>
<evidence type="ECO:0000256" key="14">
    <source>
        <dbReference type="ARBA" id="ARBA00048679"/>
    </source>
</evidence>
<evidence type="ECO:0000256" key="8">
    <source>
        <dbReference type="ARBA" id="ARBA00022840"/>
    </source>
</evidence>
<dbReference type="SUPFAM" id="SSF51110">
    <property type="entry name" value="alpha-D-mannose-specific plant lectins"/>
    <property type="match status" value="1"/>
</dbReference>
<dbReference type="PROSITE" id="PS50927">
    <property type="entry name" value="BULB_LECTIN"/>
    <property type="match status" value="1"/>
</dbReference>
<dbReference type="Pfam" id="PF07714">
    <property type="entry name" value="PK_Tyr_Ser-Thr"/>
    <property type="match status" value="1"/>
</dbReference>
<dbReference type="InterPro" id="IPR021820">
    <property type="entry name" value="S-locus_recpt_kinase_C"/>
</dbReference>
<evidence type="ECO:0000313" key="21">
    <source>
        <dbReference type="EMBL" id="WOG90567.1"/>
    </source>
</evidence>
<dbReference type="CDD" id="cd01098">
    <property type="entry name" value="PAN_AP_plant"/>
    <property type="match status" value="1"/>
</dbReference>